<dbReference type="CDD" id="cd01055">
    <property type="entry name" value="Nonheme_Ferritin"/>
    <property type="match status" value="1"/>
</dbReference>
<organism evidence="8 9">
    <name type="scientific">Blattamonas nauphoetae</name>
    <dbReference type="NCBI Taxonomy" id="2049346"/>
    <lineage>
        <taxon>Eukaryota</taxon>
        <taxon>Metamonada</taxon>
        <taxon>Preaxostyla</taxon>
        <taxon>Oxymonadida</taxon>
        <taxon>Blattamonas</taxon>
    </lineage>
</organism>
<dbReference type="EMBL" id="JARBJD010000062">
    <property type="protein sequence ID" value="KAK2955830.1"/>
    <property type="molecule type" value="Genomic_DNA"/>
</dbReference>
<accession>A0ABQ9XWG7</accession>
<evidence type="ECO:0000256" key="5">
    <source>
        <dbReference type="ARBA" id="ARBA00023004"/>
    </source>
</evidence>
<dbReference type="InterPro" id="IPR041719">
    <property type="entry name" value="Ferritin_prok"/>
</dbReference>
<evidence type="ECO:0000256" key="6">
    <source>
        <dbReference type="RuleBase" id="RU361145"/>
    </source>
</evidence>
<dbReference type="Pfam" id="PF00210">
    <property type="entry name" value="Ferritin"/>
    <property type="match status" value="1"/>
</dbReference>
<evidence type="ECO:0000256" key="3">
    <source>
        <dbReference type="ARBA" id="ARBA00022723"/>
    </source>
</evidence>
<gene>
    <name evidence="8" type="ORF">BLNAU_9181</name>
</gene>
<dbReference type="PANTHER" id="PTHR11431:SF127">
    <property type="entry name" value="BACTERIAL NON-HEME FERRITIN"/>
    <property type="match status" value="1"/>
</dbReference>
<sequence>MGFGYKNKLHVQKQDIPPDVVKAVEFQINKEIYSQYLYNSMGAYLQCSDLPGMAKWMFKQAREEEEHAFKLIEWLTLKGQRVHLAQIDEPIPQWWDSPQAVFENSLEHEKLVTSLIHSMGEKILPFDKDHPELGIQALVQWFIDEQVEEEESVGKIVQIFVDGKSSNRSMSDIDIEIGNIQHTC</sequence>
<comment type="catalytic activity">
    <reaction evidence="6">
        <text>4 Fe(2+) + O2 + 4 H(+) = 4 Fe(3+) + 2 H2O</text>
        <dbReference type="Rhea" id="RHEA:11148"/>
        <dbReference type="ChEBI" id="CHEBI:15377"/>
        <dbReference type="ChEBI" id="CHEBI:15378"/>
        <dbReference type="ChEBI" id="CHEBI:15379"/>
        <dbReference type="ChEBI" id="CHEBI:29033"/>
        <dbReference type="ChEBI" id="CHEBI:29034"/>
        <dbReference type="EC" id="1.16.3.1"/>
    </reaction>
</comment>
<dbReference type="InterPro" id="IPR009040">
    <property type="entry name" value="Ferritin-like_diiron"/>
</dbReference>
<keyword evidence="4 6" id="KW-0560">Oxidoreductase</keyword>
<dbReference type="PANTHER" id="PTHR11431">
    <property type="entry name" value="FERRITIN"/>
    <property type="match status" value="1"/>
</dbReference>
<dbReference type="InterPro" id="IPR001519">
    <property type="entry name" value="Ferritin"/>
</dbReference>
<name>A0ABQ9XWG7_9EUKA</name>
<evidence type="ECO:0000313" key="8">
    <source>
        <dbReference type="EMBL" id="KAK2955830.1"/>
    </source>
</evidence>
<evidence type="ECO:0000256" key="4">
    <source>
        <dbReference type="ARBA" id="ARBA00023002"/>
    </source>
</evidence>
<reference evidence="8 9" key="1">
    <citation type="journal article" date="2022" name="bioRxiv">
        <title>Genomics of Preaxostyla Flagellates Illuminates Evolutionary Transitions and the Path Towards Mitochondrial Loss.</title>
        <authorList>
            <person name="Novak L.V.F."/>
            <person name="Treitli S.C."/>
            <person name="Pyrih J."/>
            <person name="Halakuc P."/>
            <person name="Pipaliya S.V."/>
            <person name="Vacek V."/>
            <person name="Brzon O."/>
            <person name="Soukal P."/>
            <person name="Eme L."/>
            <person name="Dacks J.B."/>
            <person name="Karnkowska A."/>
            <person name="Elias M."/>
            <person name="Hampl V."/>
        </authorList>
    </citation>
    <scope>NUCLEOTIDE SEQUENCE [LARGE SCALE GENOMIC DNA]</scope>
    <source>
        <strain evidence="8">NAU3</strain>
        <tissue evidence="8">Gut</tissue>
    </source>
</reference>
<feature type="domain" description="Ferritin-like diiron" evidence="7">
    <location>
        <begin position="14"/>
        <end position="164"/>
    </location>
</feature>
<protein>
    <recommendedName>
        <fullName evidence="6">Ferritin</fullName>
        <ecNumber evidence="6">1.16.3.1</ecNumber>
    </recommendedName>
</protein>
<dbReference type="Proteomes" id="UP001281761">
    <property type="component" value="Unassembled WGS sequence"/>
</dbReference>
<dbReference type="InterPro" id="IPR009078">
    <property type="entry name" value="Ferritin-like_SF"/>
</dbReference>
<dbReference type="InterPro" id="IPR008331">
    <property type="entry name" value="Ferritin_DPS_dom"/>
</dbReference>
<comment type="function">
    <text evidence="6">Stores iron in a soluble, non-toxic, readily available form. Important for iron homeostasis. Iron is taken up in the ferrous form and deposited as ferric hydroxides after oxidation.</text>
</comment>
<keyword evidence="3 6" id="KW-0479">Metal-binding</keyword>
<dbReference type="InterPro" id="IPR012347">
    <property type="entry name" value="Ferritin-like"/>
</dbReference>
<comment type="similarity">
    <text evidence="1 6">Belongs to the ferritin family.</text>
</comment>
<evidence type="ECO:0000313" key="9">
    <source>
        <dbReference type="Proteomes" id="UP001281761"/>
    </source>
</evidence>
<proteinExistence type="inferred from homology"/>
<keyword evidence="2 6" id="KW-0409">Iron storage</keyword>
<dbReference type="PROSITE" id="PS50905">
    <property type="entry name" value="FERRITIN_LIKE"/>
    <property type="match status" value="1"/>
</dbReference>
<evidence type="ECO:0000256" key="1">
    <source>
        <dbReference type="ARBA" id="ARBA00007513"/>
    </source>
</evidence>
<evidence type="ECO:0000256" key="2">
    <source>
        <dbReference type="ARBA" id="ARBA00022434"/>
    </source>
</evidence>
<keyword evidence="9" id="KW-1185">Reference proteome</keyword>
<dbReference type="EC" id="1.16.3.1" evidence="6"/>
<dbReference type="SUPFAM" id="SSF47240">
    <property type="entry name" value="Ferritin-like"/>
    <property type="match status" value="1"/>
</dbReference>
<comment type="caution">
    <text evidence="8">The sequence shown here is derived from an EMBL/GenBank/DDBJ whole genome shotgun (WGS) entry which is preliminary data.</text>
</comment>
<dbReference type="Gene3D" id="1.20.1260.10">
    <property type="match status" value="1"/>
</dbReference>
<keyword evidence="5 6" id="KW-0408">Iron</keyword>
<evidence type="ECO:0000259" key="7">
    <source>
        <dbReference type="PROSITE" id="PS50905"/>
    </source>
</evidence>